<dbReference type="SUPFAM" id="SSF46785">
    <property type="entry name" value="Winged helix' DNA-binding domain"/>
    <property type="match status" value="1"/>
</dbReference>
<dbReference type="SUPFAM" id="SSF53850">
    <property type="entry name" value="Periplasmic binding protein-like II"/>
    <property type="match status" value="1"/>
</dbReference>
<dbReference type="Pfam" id="PF00126">
    <property type="entry name" value="HTH_1"/>
    <property type="match status" value="1"/>
</dbReference>
<keyword evidence="3" id="KW-0238">DNA-binding</keyword>
<feature type="domain" description="HTH lysR-type" evidence="5">
    <location>
        <begin position="1"/>
        <end position="58"/>
    </location>
</feature>
<dbReference type="InterPro" id="IPR000847">
    <property type="entry name" value="LysR_HTH_N"/>
</dbReference>
<dbReference type="Pfam" id="PF03466">
    <property type="entry name" value="LysR_substrate"/>
    <property type="match status" value="1"/>
</dbReference>
<dbReference type="Gene3D" id="3.40.190.290">
    <property type="match status" value="1"/>
</dbReference>
<gene>
    <name evidence="6" type="primary">cynR_1</name>
    <name evidence="6" type="ORF">LMG29542_00915</name>
</gene>
<evidence type="ECO:0000256" key="3">
    <source>
        <dbReference type="ARBA" id="ARBA00023125"/>
    </source>
</evidence>
<dbReference type="AlphaFoldDB" id="A0A6J5D8F1"/>
<name>A0A6J5D8F1_9BURK</name>
<dbReference type="InterPro" id="IPR050950">
    <property type="entry name" value="HTH-type_LysR_regulators"/>
</dbReference>
<dbReference type="PROSITE" id="PS50931">
    <property type="entry name" value="HTH_LYSR"/>
    <property type="match status" value="1"/>
</dbReference>
<evidence type="ECO:0000256" key="1">
    <source>
        <dbReference type="ARBA" id="ARBA00009437"/>
    </source>
</evidence>
<keyword evidence="7" id="KW-1185">Reference proteome</keyword>
<protein>
    <submittedName>
        <fullName evidence="6">HTH-type transcriptional regulator CynR</fullName>
    </submittedName>
</protein>
<dbReference type="EMBL" id="CADIKH010000003">
    <property type="protein sequence ID" value="CAB3749185.1"/>
    <property type="molecule type" value="Genomic_DNA"/>
</dbReference>
<evidence type="ECO:0000256" key="4">
    <source>
        <dbReference type="ARBA" id="ARBA00023163"/>
    </source>
</evidence>
<evidence type="ECO:0000259" key="5">
    <source>
        <dbReference type="PROSITE" id="PS50931"/>
    </source>
</evidence>
<dbReference type="GO" id="GO:0005829">
    <property type="term" value="C:cytosol"/>
    <property type="evidence" value="ECO:0007669"/>
    <property type="project" value="TreeGrafter"/>
</dbReference>
<dbReference type="InterPro" id="IPR036390">
    <property type="entry name" value="WH_DNA-bd_sf"/>
</dbReference>
<dbReference type="PANTHER" id="PTHR30419:SF8">
    <property type="entry name" value="NITROGEN ASSIMILATION TRANSCRIPTIONAL ACTIVATOR-RELATED"/>
    <property type="match status" value="1"/>
</dbReference>
<organism evidence="6 7">
    <name type="scientific">Paraburkholderia humisilvae</name>
    <dbReference type="NCBI Taxonomy" id="627669"/>
    <lineage>
        <taxon>Bacteria</taxon>
        <taxon>Pseudomonadati</taxon>
        <taxon>Pseudomonadota</taxon>
        <taxon>Betaproteobacteria</taxon>
        <taxon>Burkholderiales</taxon>
        <taxon>Burkholderiaceae</taxon>
        <taxon>Paraburkholderia</taxon>
    </lineage>
</organism>
<evidence type="ECO:0000313" key="6">
    <source>
        <dbReference type="EMBL" id="CAB3749185.1"/>
    </source>
</evidence>
<reference evidence="6 7" key="1">
    <citation type="submission" date="2020-04" db="EMBL/GenBank/DDBJ databases">
        <authorList>
            <person name="De Canck E."/>
        </authorList>
    </citation>
    <scope>NUCLEOTIDE SEQUENCE [LARGE SCALE GENOMIC DNA]</scope>
    <source>
        <strain evidence="6 7">LMG 29542</strain>
    </source>
</reference>
<dbReference type="GO" id="GO:0003700">
    <property type="term" value="F:DNA-binding transcription factor activity"/>
    <property type="evidence" value="ECO:0007669"/>
    <property type="project" value="InterPro"/>
</dbReference>
<dbReference type="InterPro" id="IPR005119">
    <property type="entry name" value="LysR_subst-bd"/>
</dbReference>
<evidence type="ECO:0000313" key="7">
    <source>
        <dbReference type="Proteomes" id="UP000494363"/>
    </source>
</evidence>
<accession>A0A6J5D8F1</accession>
<dbReference type="GO" id="GO:0003677">
    <property type="term" value="F:DNA binding"/>
    <property type="evidence" value="ECO:0007669"/>
    <property type="project" value="UniProtKB-KW"/>
</dbReference>
<dbReference type="Gene3D" id="1.10.10.10">
    <property type="entry name" value="Winged helix-like DNA-binding domain superfamily/Winged helix DNA-binding domain"/>
    <property type="match status" value="1"/>
</dbReference>
<keyword evidence="4" id="KW-0804">Transcription</keyword>
<dbReference type="InterPro" id="IPR036388">
    <property type="entry name" value="WH-like_DNA-bd_sf"/>
</dbReference>
<dbReference type="FunFam" id="1.10.10.10:FF:000001">
    <property type="entry name" value="LysR family transcriptional regulator"/>
    <property type="match status" value="1"/>
</dbReference>
<evidence type="ECO:0000256" key="2">
    <source>
        <dbReference type="ARBA" id="ARBA00023015"/>
    </source>
</evidence>
<dbReference type="PRINTS" id="PR00039">
    <property type="entry name" value="HTHLYSR"/>
</dbReference>
<comment type="similarity">
    <text evidence="1">Belongs to the LysR transcriptional regulatory family.</text>
</comment>
<dbReference type="PANTHER" id="PTHR30419">
    <property type="entry name" value="HTH-TYPE TRANSCRIPTIONAL REGULATOR YBHD"/>
    <property type="match status" value="1"/>
</dbReference>
<sequence>MNSDDLELFAHVAKAGSISRAAMELGANQSTVSRRIGMLETELGVRLFRRSGRGVWLTEHGEQLLGYATTLERTLLEARNAMRHTVGLGPARFCIAAQPTIARIMFGSLGHTLKAHYPHTRVRFIEGLASHILGWLADGEVDLAIMYVPEYPGAMQFDPLLSEQVCLVTPPDFPQPEGPVDVSALATVPLILPSTHHGLRVLVETIAARHGFTPDIALECDGSISITKRLVLAHCGCTVLPSASVIEEVAAKRLKCYPLQNPVIKRDVALAWPQNRVMPDGLWDVAHLIREQAEQLVSHGAWPGTTLHAATGAQDARRRFPAS</sequence>
<keyword evidence="2" id="KW-0805">Transcription regulation</keyword>
<dbReference type="Proteomes" id="UP000494363">
    <property type="component" value="Unassembled WGS sequence"/>
</dbReference>
<dbReference type="RefSeq" id="WP_175225253.1">
    <property type="nucleotide sequence ID" value="NZ_CADIKH010000003.1"/>
</dbReference>
<proteinExistence type="inferred from homology"/>